<dbReference type="Proteomes" id="UP000265618">
    <property type="component" value="Unassembled WGS sequence"/>
</dbReference>
<comment type="caution">
    <text evidence="2">The sequence shown here is derived from an EMBL/GenBank/DDBJ whole genome shotgun (WGS) entry which is preliminary data.</text>
</comment>
<name>A0A9K3DBU2_9EUKA</name>
<dbReference type="AlphaFoldDB" id="A0A9K3DBU2"/>
<reference evidence="2 3" key="1">
    <citation type="journal article" date="2018" name="PLoS ONE">
        <title>The draft genome of Kipferlia bialata reveals reductive genome evolution in fornicate parasites.</title>
        <authorList>
            <person name="Tanifuji G."/>
            <person name="Takabayashi S."/>
            <person name="Kume K."/>
            <person name="Takagi M."/>
            <person name="Nakayama T."/>
            <person name="Kamikawa R."/>
            <person name="Inagaki Y."/>
            <person name="Hashimoto T."/>
        </authorList>
    </citation>
    <scope>NUCLEOTIDE SEQUENCE [LARGE SCALE GENOMIC DNA]</scope>
    <source>
        <strain evidence="2">NY0173</strain>
    </source>
</reference>
<keyword evidence="3" id="KW-1185">Reference proteome</keyword>
<evidence type="ECO:0000313" key="2">
    <source>
        <dbReference type="EMBL" id="GIQ92853.1"/>
    </source>
</evidence>
<accession>A0A9K3DBU2</accession>
<feature type="non-terminal residue" evidence="2">
    <location>
        <position position="82"/>
    </location>
</feature>
<feature type="non-terminal residue" evidence="2">
    <location>
        <position position="1"/>
    </location>
</feature>
<feature type="region of interest" description="Disordered" evidence="1">
    <location>
        <begin position="1"/>
        <end position="53"/>
    </location>
</feature>
<gene>
    <name evidence="2" type="ORF">KIPB_016873</name>
</gene>
<protein>
    <submittedName>
        <fullName evidence="2">Uncharacterized protein</fullName>
    </submittedName>
</protein>
<dbReference type="EMBL" id="BDIP01010739">
    <property type="protein sequence ID" value="GIQ92853.1"/>
    <property type="molecule type" value="Genomic_DNA"/>
</dbReference>
<sequence>CRLDETQDRERDREGQRDMDRIGGKTSESLRRVGAYPDREGERERERDYYPSSLEPKADMILVNPRDASLDDYMSAQGTFGT</sequence>
<feature type="compositionally biased region" description="Basic and acidic residues" evidence="1">
    <location>
        <begin position="1"/>
        <end position="49"/>
    </location>
</feature>
<evidence type="ECO:0000256" key="1">
    <source>
        <dbReference type="SAM" id="MobiDB-lite"/>
    </source>
</evidence>
<evidence type="ECO:0000313" key="3">
    <source>
        <dbReference type="Proteomes" id="UP000265618"/>
    </source>
</evidence>
<proteinExistence type="predicted"/>
<organism evidence="2 3">
    <name type="scientific">Kipferlia bialata</name>
    <dbReference type="NCBI Taxonomy" id="797122"/>
    <lineage>
        <taxon>Eukaryota</taxon>
        <taxon>Metamonada</taxon>
        <taxon>Carpediemonas-like organisms</taxon>
        <taxon>Kipferlia</taxon>
    </lineage>
</organism>